<evidence type="ECO:0000256" key="2">
    <source>
        <dbReference type="ARBA" id="ARBA00005790"/>
    </source>
</evidence>
<reference evidence="13" key="1">
    <citation type="submission" date="2021-10" db="EMBL/GenBank/DDBJ databases">
        <title>Anaerobic single-cell dispensing facilitates the cultivation of human gut bacteria.</title>
        <authorList>
            <person name="Afrizal A."/>
        </authorList>
    </citation>
    <scope>NUCLEOTIDE SEQUENCE</scope>
    <source>
        <strain evidence="13">CLA-AA-H215</strain>
    </source>
</reference>
<dbReference type="InterPro" id="IPR027417">
    <property type="entry name" value="P-loop_NTPase"/>
</dbReference>
<dbReference type="NCBIfam" id="TIGR03263">
    <property type="entry name" value="guanyl_kin"/>
    <property type="match status" value="1"/>
</dbReference>
<dbReference type="PANTHER" id="PTHR23117">
    <property type="entry name" value="GUANYLATE KINASE-RELATED"/>
    <property type="match status" value="1"/>
</dbReference>
<organism evidence="13 14">
    <name type="scientific">Hominifimenecus microfluidus</name>
    <dbReference type="NCBI Taxonomy" id="2885348"/>
    <lineage>
        <taxon>Bacteria</taxon>
        <taxon>Bacillati</taxon>
        <taxon>Bacillota</taxon>
        <taxon>Clostridia</taxon>
        <taxon>Lachnospirales</taxon>
        <taxon>Lachnospiraceae</taxon>
        <taxon>Hominifimenecus</taxon>
    </lineage>
</organism>
<dbReference type="GO" id="GO:0005829">
    <property type="term" value="C:cytosol"/>
    <property type="evidence" value="ECO:0007669"/>
    <property type="project" value="TreeGrafter"/>
</dbReference>
<evidence type="ECO:0000256" key="8">
    <source>
        <dbReference type="ARBA" id="ARBA00022840"/>
    </source>
</evidence>
<evidence type="ECO:0000256" key="1">
    <source>
        <dbReference type="ARBA" id="ARBA00003531"/>
    </source>
</evidence>
<dbReference type="HAMAP" id="MF_00328">
    <property type="entry name" value="Guanylate_kinase"/>
    <property type="match status" value="1"/>
</dbReference>
<evidence type="ECO:0000256" key="5">
    <source>
        <dbReference type="ARBA" id="ARBA00022679"/>
    </source>
</evidence>
<evidence type="ECO:0000256" key="6">
    <source>
        <dbReference type="ARBA" id="ARBA00022741"/>
    </source>
</evidence>
<dbReference type="InterPro" id="IPR008145">
    <property type="entry name" value="GK/Ca_channel_bsu"/>
</dbReference>
<dbReference type="GO" id="GO:0004385">
    <property type="term" value="F:GMP kinase activity"/>
    <property type="evidence" value="ECO:0007669"/>
    <property type="project" value="UniProtKB-UniRule"/>
</dbReference>
<dbReference type="InterPro" id="IPR017665">
    <property type="entry name" value="Guanylate_kinase"/>
</dbReference>
<gene>
    <name evidence="11 13" type="primary">gmk</name>
    <name evidence="13" type="ORF">LKD81_10290</name>
</gene>
<evidence type="ECO:0000256" key="10">
    <source>
        <dbReference type="ARBA" id="ARBA00048594"/>
    </source>
</evidence>
<evidence type="ECO:0000313" key="14">
    <source>
        <dbReference type="Proteomes" id="UP001198182"/>
    </source>
</evidence>
<evidence type="ECO:0000313" key="13">
    <source>
        <dbReference type="EMBL" id="MCC2231380.1"/>
    </source>
</evidence>
<keyword evidence="7 11" id="KW-0418">Kinase</keyword>
<dbReference type="SMART" id="SM00072">
    <property type="entry name" value="GuKc"/>
    <property type="match status" value="1"/>
</dbReference>
<feature type="binding site" evidence="11">
    <location>
        <begin position="12"/>
        <end position="19"/>
    </location>
    <ligand>
        <name>ATP</name>
        <dbReference type="ChEBI" id="CHEBI:30616"/>
    </ligand>
</feature>
<dbReference type="Gene3D" id="3.40.50.300">
    <property type="entry name" value="P-loop containing nucleotide triphosphate hydrolases"/>
    <property type="match status" value="1"/>
</dbReference>
<evidence type="ECO:0000256" key="7">
    <source>
        <dbReference type="ARBA" id="ARBA00022777"/>
    </source>
</evidence>
<proteinExistence type="inferred from homology"/>
<evidence type="ECO:0000256" key="9">
    <source>
        <dbReference type="ARBA" id="ARBA00030128"/>
    </source>
</evidence>
<dbReference type="PANTHER" id="PTHR23117:SF13">
    <property type="entry name" value="GUANYLATE KINASE"/>
    <property type="match status" value="1"/>
</dbReference>
<dbReference type="GO" id="GO:0005524">
    <property type="term" value="F:ATP binding"/>
    <property type="evidence" value="ECO:0007669"/>
    <property type="project" value="UniProtKB-UniRule"/>
</dbReference>
<evidence type="ECO:0000256" key="4">
    <source>
        <dbReference type="ARBA" id="ARBA00016296"/>
    </source>
</evidence>
<dbReference type="EMBL" id="JAJEQR010000028">
    <property type="protein sequence ID" value="MCC2231380.1"/>
    <property type="molecule type" value="Genomic_DNA"/>
</dbReference>
<feature type="domain" description="Guanylate kinase-like" evidence="12">
    <location>
        <begin position="5"/>
        <end position="184"/>
    </location>
</feature>
<dbReference type="EC" id="2.7.4.8" evidence="3 11"/>
<comment type="function">
    <text evidence="1 11">Essential for recycling GMP and indirectly, cGMP.</text>
</comment>
<dbReference type="Proteomes" id="UP001198182">
    <property type="component" value="Unassembled WGS sequence"/>
</dbReference>
<keyword evidence="5 11" id="KW-0808">Transferase</keyword>
<keyword evidence="14" id="KW-1185">Reference proteome</keyword>
<dbReference type="InterPro" id="IPR008144">
    <property type="entry name" value="Guanylate_kin-like_dom"/>
</dbReference>
<comment type="catalytic activity">
    <reaction evidence="10 11">
        <text>GMP + ATP = GDP + ADP</text>
        <dbReference type="Rhea" id="RHEA:20780"/>
        <dbReference type="ChEBI" id="CHEBI:30616"/>
        <dbReference type="ChEBI" id="CHEBI:58115"/>
        <dbReference type="ChEBI" id="CHEBI:58189"/>
        <dbReference type="ChEBI" id="CHEBI:456216"/>
        <dbReference type="EC" id="2.7.4.8"/>
    </reaction>
</comment>
<dbReference type="AlphaFoldDB" id="A0AAE3ECI9"/>
<keyword evidence="8 11" id="KW-0067">ATP-binding</keyword>
<dbReference type="Pfam" id="PF00625">
    <property type="entry name" value="Guanylate_kin"/>
    <property type="match status" value="1"/>
</dbReference>
<keyword evidence="6 11" id="KW-0547">Nucleotide-binding</keyword>
<dbReference type="PROSITE" id="PS50052">
    <property type="entry name" value="GUANYLATE_KINASE_2"/>
    <property type="match status" value="1"/>
</dbReference>
<evidence type="ECO:0000256" key="11">
    <source>
        <dbReference type="HAMAP-Rule" id="MF_00328"/>
    </source>
</evidence>
<sequence>MKSRGRMVIISGFSGVGKGTSIGALMKKYPDEFAFSVSATTRKPRAGEVNGEAYHFLKKEEFEELIRDGKLVEYTCYQGNYYGTPEFSVFPWLEKGVNVILDIEVEGAANIKKKYPEALTIFLIPPSAAALRTRLEGRGTETEEQINGRLARAAEEAPIAKQYEALIVNDDLNVCVAELRRLIDDPSLAEAYYRKNLPLVEELERTICEI</sequence>
<keyword evidence="11" id="KW-0963">Cytoplasm</keyword>
<evidence type="ECO:0000259" key="12">
    <source>
        <dbReference type="PROSITE" id="PS50052"/>
    </source>
</evidence>
<evidence type="ECO:0000256" key="3">
    <source>
        <dbReference type="ARBA" id="ARBA00012961"/>
    </source>
</evidence>
<protein>
    <recommendedName>
        <fullName evidence="4 11">Guanylate kinase</fullName>
        <ecNumber evidence="3 11">2.7.4.8</ecNumber>
    </recommendedName>
    <alternativeName>
        <fullName evidence="9 11">GMP kinase</fullName>
    </alternativeName>
</protein>
<dbReference type="CDD" id="cd00071">
    <property type="entry name" value="GMPK"/>
    <property type="match status" value="1"/>
</dbReference>
<dbReference type="InterPro" id="IPR020590">
    <property type="entry name" value="Guanylate_kinase_CS"/>
</dbReference>
<name>A0AAE3ECI9_9FIRM</name>
<dbReference type="RefSeq" id="WP_308453899.1">
    <property type="nucleotide sequence ID" value="NZ_JAJEQR010000028.1"/>
</dbReference>
<dbReference type="PROSITE" id="PS00856">
    <property type="entry name" value="GUANYLATE_KINASE_1"/>
    <property type="match status" value="1"/>
</dbReference>
<comment type="subcellular location">
    <subcellularLocation>
        <location evidence="11">Cytoplasm</location>
    </subcellularLocation>
</comment>
<comment type="caution">
    <text evidence="13">The sequence shown here is derived from an EMBL/GenBank/DDBJ whole genome shotgun (WGS) entry which is preliminary data.</text>
</comment>
<accession>A0AAE3ECI9</accession>
<comment type="similarity">
    <text evidence="2 11">Belongs to the guanylate kinase family.</text>
</comment>
<dbReference type="SUPFAM" id="SSF52540">
    <property type="entry name" value="P-loop containing nucleoside triphosphate hydrolases"/>
    <property type="match status" value="1"/>
</dbReference>